<dbReference type="STRING" id="1071381.G8C209"/>
<dbReference type="GO" id="GO:0031509">
    <property type="term" value="P:subtelomeric heterochromatin formation"/>
    <property type="evidence" value="ECO:0007669"/>
    <property type="project" value="EnsemblFungi"/>
</dbReference>
<dbReference type="GO" id="GO:0000781">
    <property type="term" value="C:chromosome, telomeric region"/>
    <property type="evidence" value="ECO:0007669"/>
    <property type="project" value="GOC"/>
</dbReference>
<accession>G8C209</accession>
<dbReference type="AlphaFoldDB" id="G8C209"/>
<dbReference type="EMBL" id="HE612871">
    <property type="protein sequence ID" value="CCE66187.1"/>
    <property type="molecule type" value="Genomic_DNA"/>
</dbReference>
<name>G8C209_TETPH</name>
<evidence type="ECO:0000313" key="2">
    <source>
        <dbReference type="Proteomes" id="UP000005666"/>
    </source>
</evidence>
<dbReference type="HOGENOM" id="CLU_105947_0_0_1"/>
<proteinExistence type="predicted"/>
<keyword evidence="2" id="KW-1185">Reference proteome</keyword>
<reference evidence="1 2" key="1">
    <citation type="journal article" date="2011" name="Proc. Natl. Acad. Sci. U.S.A.">
        <title>Evolutionary erosion of yeast sex chromosomes by mating-type switching accidents.</title>
        <authorList>
            <person name="Gordon J.L."/>
            <person name="Armisen D."/>
            <person name="Proux-Wera E."/>
            <person name="Oheigeartaigh S.S."/>
            <person name="Byrne K.P."/>
            <person name="Wolfe K.H."/>
        </authorList>
    </citation>
    <scope>NUCLEOTIDE SEQUENCE [LARGE SCALE GENOMIC DNA]</scope>
    <source>
        <strain evidence="2">ATCC 24235 / CBS 4417 / NBRC 1672 / NRRL Y-8282 / UCD 70-5</strain>
    </source>
</reference>
<gene>
    <name evidence="1" type="primary">TPHA0P00290</name>
    <name evidence="1" type="ordered locus">TPHA_0P00290</name>
</gene>
<dbReference type="GO" id="GO:0031011">
    <property type="term" value="C:Ino80 complex"/>
    <property type="evidence" value="ECO:0007669"/>
    <property type="project" value="EnsemblFungi"/>
</dbReference>
<dbReference type="OMA" id="KINYEMV"/>
<dbReference type="RefSeq" id="XP_003688621.1">
    <property type="nucleotide sequence ID" value="XM_003688573.1"/>
</dbReference>
<dbReference type="eggNOG" id="ENOG502S125">
    <property type="taxonomic scope" value="Eukaryota"/>
</dbReference>
<dbReference type="GeneID" id="11530867"/>
<dbReference type="GO" id="GO:0000722">
    <property type="term" value="P:telomere maintenance via recombination"/>
    <property type="evidence" value="ECO:0007669"/>
    <property type="project" value="EnsemblFungi"/>
</dbReference>
<protein>
    <submittedName>
        <fullName evidence="1">Uncharacterized protein</fullName>
    </submittedName>
</protein>
<organism evidence="1 2">
    <name type="scientific">Tetrapisispora phaffii (strain ATCC 24235 / CBS 4417 / NBRC 1672 / NRRL Y-8282 / UCD 70-5)</name>
    <name type="common">Yeast</name>
    <name type="synonym">Fabospora phaffii</name>
    <dbReference type="NCBI Taxonomy" id="1071381"/>
    <lineage>
        <taxon>Eukaryota</taxon>
        <taxon>Fungi</taxon>
        <taxon>Dikarya</taxon>
        <taxon>Ascomycota</taxon>
        <taxon>Saccharomycotina</taxon>
        <taxon>Saccharomycetes</taxon>
        <taxon>Saccharomycetales</taxon>
        <taxon>Saccharomycetaceae</taxon>
        <taxon>Tetrapisispora</taxon>
    </lineage>
</organism>
<dbReference type="Proteomes" id="UP000005666">
    <property type="component" value="Chromosome 16"/>
</dbReference>
<sequence>MGAFEQLVQSDKQLQFARRAVAKYQRQLDHGPDDSEAPLDSEGLGAAAAQLNKRHIMNVDDISKINYEVVKSVPGNLLTPLYAGTHKLEGRQLDDERLENEVVQAKTKLYKNHLYTMNDEFLAALRAPAASTKAKRAREVADEESDEDLADVPLQVQIQWLQEIQHDLMGTYKDLVNKEKKWFTLKEVILDANAELDLFSTKDVERAPPNVNLGDPNAPTNPYSTVNTMLFHSKKKRNKKILP</sequence>
<dbReference type="KEGG" id="tpf:TPHA_0P00290"/>
<evidence type="ECO:0000313" key="1">
    <source>
        <dbReference type="EMBL" id="CCE66187.1"/>
    </source>
</evidence>
<dbReference type="OrthoDB" id="4063618at2759"/>